<dbReference type="InterPro" id="IPR005913">
    <property type="entry name" value="dTDP_dehydrorham_reduct"/>
</dbReference>
<dbReference type="Gene3D" id="3.40.50.720">
    <property type="entry name" value="NAD(P)-binding Rossmann-like Domain"/>
    <property type="match status" value="1"/>
</dbReference>
<dbReference type="PANTHER" id="PTHR10491:SF4">
    <property type="entry name" value="METHIONINE ADENOSYLTRANSFERASE 2 SUBUNIT BETA"/>
    <property type="match status" value="1"/>
</dbReference>
<dbReference type="STRING" id="1392247.A0A3N4L674"/>
<accession>A0A3N4L674</accession>
<dbReference type="GO" id="GO:0048270">
    <property type="term" value="F:methionine adenosyltransferase regulator activity"/>
    <property type="evidence" value="ECO:0007669"/>
    <property type="project" value="TreeGrafter"/>
</dbReference>
<dbReference type="GO" id="GO:0048269">
    <property type="term" value="C:methionine adenosyltransferase complex"/>
    <property type="evidence" value="ECO:0007669"/>
    <property type="project" value="TreeGrafter"/>
</dbReference>
<dbReference type="Proteomes" id="UP000277580">
    <property type="component" value="Unassembled WGS sequence"/>
</dbReference>
<evidence type="ECO:0000313" key="2">
    <source>
        <dbReference type="EMBL" id="RPB17002.1"/>
    </source>
</evidence>
<dbReference type="SUPFAM" id="SSF51735">
    <property type="entry name" value="NAD(P)-binding Rossmann-fold domains"/>
    <property type="match status" value="1"/>
</dbReference>
<dbReference type="CDD" id="cd05254">
    <property type="entry name" value="dTDP_HR_like_SDR_e"/>
    <property type="match status" value="1"/>
</dbReference>
<dbReference type="FunFam" id="3.40.50.720:FF:000357">
    <property type="entry name" value="Methionine adenosyltransferase 2 subunit beta"/>
    <property type="match status" value="1"/>
</dbReference>
<evidence type="ECO:0000259" key="1">
    <source>
        <dbReference type="Pfam" id="PF04321"/>
    </source>
</evidence>
<dbReference type="UniPathway" id="UPA00315">
    <property type="reaction ID" value="UER00080"/>
</dbReference>
<dbReference type="InterPro" id="IPR036291">
    <property type="entry name" value="NAD(P)-bd_dom_sf"/>
</dbReference>
<name>A0A3N4L674_9PEZI</name>
<dbReference type="InterPro" id="IPR029903">
    <property type="entry name" value="RmlD-like-bd"/>
</dbReference>
<gene>
    <name evidence="2" type="ORF">P167DRAFT_531946</name>
</gene>
<dbReference type="EMBL" id="ML119107">
    <property type="protein sequence ID" value="RPB17002.1"/>
    <property type="molecule type" value="Genomic_DNA"/>
</dbReference>
<dbReference type="InParanoid" id="A0A3N4L674"/>
<protein>
    <submittedName>
        <fullName evidence="2">NAD(P)-binding protein</fullName>
    </submittedName>
</protein>
<reference evidence="2 3" key="1">
    <citation type="journal article" date="2018" name="Nat. Ecol. Evol.">
        <title>Pezizomycetes genomes reveal the molecular basis of ectomycorrhizal truffle lifestyle.</title>
        <authorList>
            <person name="Murat C."/>
            <person name="Payen T."/>
            <person name="Noel B."/>
            <person name="Kuo A."/>
            <person name="Morin E."/>
            <person name="Chen J."/>
            <person name="Kohler A."/>
            <person name="Krizsan K."/>
            <person name="Balestrini R."/>
            <person name="Da Silva C."/>
            <person name="Montanini B."/>
            <person name="Hainaut M."/>
            <person name="Levati E."/>
            <person name="Barry K.W."/>
            <person name="Belfiori B."/>
            <person name="Cichocki N."/>
            <person name="Clum A."/>
            <person name="Dockter R.B."/>
            <person name="Fauchery L."/>
            <person name="Guy J."/>
            <person name="Iotti M."/>
            <person name="Le Tacon F."/>
            <person name="Lindquist E.A."/>
            <person name="Lipzen A."/>
            <person name="Malagnac F."/>
            <person name="Mello A."/>
            <person name="Molinier V."/>
            <person name="Miyauchi S."/>
            <person name="Poulain J."/>
            <person name="Riccioni C."/>
            <person name="Rubini A."/>
            <person name="Sitrit Y."/>
            <person name="Splivallo R."/>
            <person name="Traeger S."/>
            <person name="Wang M."/>
            <person name="Zifcakova L."/>
            <person name="Wipf D."/>
            <person name="Zambonelli A."/>
            <person name="Paolocci F."/>
            <person name="Nowrousian M."/>
            <person name="Ottonello S."/>
            <person name="Baldrian P."/>
            <person name="Spatafora J.W."/>
            <person name="Henrissat B."/>
            <person name="Nagy L.G."/>
            <person name="Aury J.M."/>
            <person name="Wincker P."/>
            <person name="Grigoriev I.V."/>
            <person name="Bonfante P."/>
            <person name="Martin F.M."/>
        </authorList>
    </citation>
    <scope>NUCLEOTIDE SEQUENCE [LARGE SCALE GENOMIC DNA]</scope>
    <source>
        <strain evidence="2 3">CCBAS932</strain>
    </source>
</reference>
<dbReference type="Pfam" id="PF04321">
    <property type="entry name" value="RmlD_sub_bind"/>
    <property type="match status" value="1"/>
</dbReference>
<keyword evidence="3" id="KW-1185">Reference proteome</keyword>
<dbReference type="OrthoDB" id="6235964at2759"/>
<dbReference type="AlphaFoldDB" id="A0A3N4L674"/>
<sequence length="311" mass="34460">MTSTEKTVVITGATGQLGRQCVKAFEADGWNVVGTGFSRAKPPTIRKVDLGNAEEVVELLNDVKPKVVVHCAAERFPDKCSADPEGVKRLNVQASSSLAQECHSRGTLLIYISTDYVFDGKQGAAPYEADAPVNPPNFYGETKYAGEQAVLENAKDLGVVMRVPVLYGEVEKNAESAVNVLLDMVWNKEGKEKIEMDHWSIRYPTNTSDVARVLKDVANKYTTEDPASLPRILQFSSEDRMTKYEICQLLAEINGLPLEHMVGNDSNDPNASVVRPYDCHLSTKALKDIGIPVHTVSFADWWKRELRAFRK</sequence>
<organism evidence="2 3">
    <name type="scientific">Morchella conica CCBAS932</name>
    <dbReference type="NCBI Taxonomy" id="1392247"/>
    <lineage>
        <taxon>Eukaryota</taxon>
        <taxon>Fungi</taxon>
        <taxon>Dikarya</taxon>
        <taxon>Ascomycota</taxon>
        <taxon>Pezizomycotina</taxon>
        <taxon>Pezizomycetes</taxon>
        <taxon>Pezizales</taxon>
        <taxon>Morchellaceae</taxon>
        <taxon>Morchella</taxon>
    </lineage>
</organism>
<dbReference type="GO" id="GO:0006556">
    <property type="term" value="P:S-adenosylmethionine biosynthetic process"/>
    <property type="evidence" value="ECO:0007669"/>
    <property type="project" value="UniProtKB-UniPathway"/>
</dbReference>
<proteinExistence type="predicted"/>
<feature type="domain" description="RmlD-like substrate binding" evidence="1">
    <location>
        <begin position="7"/>
        <end position="290"/>
    </location>
</feature>
<dbReference type="PANTHER" id="PTHR10491">
    <property type="entry name" value="DTDP-4-DEHYDRORHAMNOSE REDUCTASE"/>
    <property type="match status" value="1"/>
</dbReference>
<evidence type="ECO:0000313" key="3">
    <source>
        <dbReference type="Proteomes" id="UP000277580"/>
    </source>
</evidence>